<proteinExistence type="inferred from homology"/>
<evidence type="ECO:0000256" key="5">
    <source>
        <dbReference type="ARBA" id="ARBA00022759"/>
    </source>
</evidence>
<reference evidence="9" key="1">
    <citation type="journal article" date="2019" name="Int. J. Syst. Evol. Microbiol.">
        <title>The Global Catalogue of Microorganisms (GCM) 10K type strain sequencing project: providing services to taxonomists for standard genome sequencing and annotation.</title>
        <authorList>
            <consortium name="The Broad Institute Genomics Platform"/>
            <consortium name="The Broad Institute Genome Sequencing Center for Infectious Disease"/>
            <person name="Wu L."/>
            <person name="Ma J."/>
        </authorList>
    </citation>
    <scope>NUCLEOTIDE SEQUENCE [LARGE SCALE GENOMIC DNA]</scope>
    <source>
        <strain evidence="9">JCM 30774</strain>
    </source>
</reference>
<evidence type="ECO:0000256" key="2">
    <source>
        <dbReference type="ARBA" id="ARBA00009260"/>
    </source>
</evidence>
<evidence type="ECO:0000259" key="7">
    <source>
        <dbReference type="Pfam" id="PF05840"/>
    </source>
</evidence>
<keyword evidence="6" id="KW-0378">Hydrolase</keyword>
<dbReference type="GO" id="GO:0004519">
    <property type="term" value="F:endonuclease activity"/>
    <property type="evidence" value="ECO:0007669"/>
    <property type="project" value="UniProtKB-KW"/>
</dbReference>
<dbReference type="RefSeq" id="WP_377368402.1">
    <property type="nucleotide sequence ID" value="NZ_JBHTMN010000014.1"/>
</dbReference>
<dbReference type="Pfam" id="PF05840">
    <property type="entry name" value="Phage_GPA"/>
    <property type="match status" value="1"/>
</dbReference>
<comment type="caution">
    <text evidence="8">The sequence shown here is derived from an EMBL/GenBank/DDBJ whole genome shotgun (WGS) entry which is preliminary data.</text>
</comment>
<dbReference type="InterPro" id="IPR008766">
    <property type="entry name" value="Replication_gene_A-like"/>
</dbReference>
<keyword evidence="9" id="KW-1185">Reference proteome</keyword>
<evidence type="ECO:0000313" key="9">
    <source>
        <dbReference type="Proteomes" id="UP001597059"/>
    </source>
</evidence>
<name>A0ABW4B256_9GAMM</name>
<protein>
    <submittedName>
        <fullName evidence="8">Replication endonuclease</fullName>
    </submittedName>
</protein>
<gene>
    <name evidence="8" type="ORF">ACFQ45_13100</name>
</gene>
<evidence type="ECO:0000256" key="1">
    <source>
        <dbReference type="ARBA" id="ARBA00003293"/>
    </source>
</evidence>
<keyword evidence="4" id="KW-0540">Nuclease</keyword>
<evidence type="ECO:0000256" key="6">
    <source>
        <dbReference type="ARBA" id="ARBA00022801"/>
    </source>
</evidence>
<evidence type="ECO:0000256" key="4">
    <source>
        <dbReference type="ARBA" id="ARBA00022722"/>
    </source>
</evidence>
<feature type="domain" description="Replication gene A protein-like" evidence="7">
    <location>
        <begin position="156"/>
        <end position="410"/>
    </location>
</feature>
<keyword evidence="3" id="KW-0235">DNA replication</keyword>
<accession>A0ABW4B256</accession>
<comment type="similarity">
    <text evidence="2">Belongs to the phage GPA family.</text>
</comment>
<evidence type="ECO:0000256" key="3">
    <source>
        <dbReference type="ARBA" id="ARBA00022705"/>
    </source>
</evidence>
<sequence>MFTPTAHCVVWRNELLSGLSPQDVGFLRSRLDELDQTKGYVASNTWLRGAIDRVKLISKLEKTGMRNIVLREADRRQKRENQQAAMDWLRGVVDRLYFCDEWITDLTGDKLTAWAKEKSRRFEMSAKAFLVRQNTHFFEFVKSEAETVNALFDKWHDDDKVQALMLRMFTPEWWIRQAKRHYRAVENIRRECGEVSNQESPYVSRWGIHRHRKQKQANRAFLESWEATNQYGQSFLLSDLASKSVSNPIHNKAELSVRVKGVQFLAVEHGHIGWFLTLTCPSKYHPVHKKSGHRNRKFYDFGCPSPRDAQQYLNGQWKKIRAACARESIHFYGLRAVEPHHDGTPHWHMILFVHPKQSKRMLAIMEKYAYEVDGNEKGADHSRFDKKFLDPAKGGAASYVAKYIAKNIDGLDANGECVGIDKDTGCTFVDAAERVQAWKSRHGIRQFQFLGGVSVTVWREIRRLKDSLPETFIDIYQAAIGNDWKRFTELMGGVSAGRNQTLKPFYNNQELNQFGEPKQCIEGLFQASSAELVITRLYEWTVQRIGSGSLALGAAKPFPRNRVNNCTGGGIAPNSPPVYH</sequence>
<dbReference type="EMBL" id="JBHTMN010000014">
    <property type="protein sequence ID" value="MFD1384309.1"/>
    <property type="molecule type" value="Genomic_DNA"/>
</dbReference>
<keyword evidence="5 8" id="KW-0255">Endonuclease</keyword>
<comment type="function">
    <text evidence="1">Possible endonuclease which induces a single-strand cut and initiates DNA replication.</text>
</comment>
<dbReference type="Proteomes" id="UP001597059">
    <property type="component" value="Unassembled WGS sequence"/>
</dbReference>
<evidence type="ECO:0000313" key="8">
    <source>
        <dbReference type="EMBL" id="MFD1384309.1"/>
    </source>
</evidence>
<organism evidence="8 9">
    <name type="scientific">Rhodanobacter aciditrophus</name>
    <dbReference type="NCBI Taxonomy" id="1623218"/>
    <lineage>
        <taxon>Bacteria</taxon>
        <taxon>Pseudomonadati</taxon>
        <taxon>Pseudomonadota</taxon>
        <taxon>Gammaproteobacteria</taxon>
        <taxon>Lysobacterales</taxon>
        <taxon>Rhodanobacteraceae</taxon>
        <taxon>Rhodanobacter</taxon>
    </lineage>
</organism>